<dbReference type="Pfam" id="PF13086">
    <property type="entry name" value="AAA_11"/>
    <property type="match status" value="1"/>
</dbReference>
<feature type="compositionally biased region" description="Polar residues" evidence="5">
    <location>
        <begin position="1363"/>
        <end position="1377"/>
    </location>
</feature>
<dbReference type="CDD" id="cd18808">
    <property type="entry name" value="SF1_C_Upf1"/>
    <property type="match status" value="1"/>
</dbReference>
<dbReference type="CDD" id="cd18042">
    <property type="entry name" value="DEXXQc_SETX"/>
    <property type="match status" value="1"/>
</dbReference>
<dbReference type="GO" id="GO:0004386">
    <property type="term" value="F:helicase activity"/>
    <property type="evidence" value="ECO:0007669"/>
    <property type="project" value="UniProtKB-KW"/>
</dbReference>
<feature type="domain" description="DNA2/NAM7 helicase helicase" evidence="6">
    <location>
        <begin position="640"/>
        <end position="1046"/>
    </location>
</feature>
<feature type="compositionally biased region" description="Polar residues" evidence="5">
    <location>
        <begin position="356"/>
        <end position="373"/>
    </location>
</feature>
<dbReference type="STRING" id="1157962.A0A250WWL8"/>
<dbReference type="OrthoDB" id="6513042at2759"/>
<feature type="region of interest" description="Disordered" evidence="5">
    <location>
        <begin position="1356"/>
        <end position="1471"/>
    </location>
</feature>
<protein>
    <recommendedName>
        <fullName evidence="10">AAA+ ATPase domain-containing protein</fullName>
    </recommendedName>
</protein>
<accession>A0A250WWL8</accession>
<dbReference type="PANTHER" id="PTHR10887">
    <property type="entry name" value="DNA2/NAM7 HELICASE FAMILY"/>
    <property type="match status" value="1"/>
</dbReference>
<feature type="compositionally biased region" description="Low complexity" evidence="5">
    <location>
        <begin position="1418"/>
        <end position="1436"/>
    </location>
</feature>
<evidence type="ECO:0000259" key="6">
    <source>
        <dbReference type="Pfam" id="PF13086"/>
    </source>
</evidence>
<evidence type="ECO:0000313" key="9">
    <source>
        <dbReference type="Proteomes" id="UP000232323"/>
    </source>
</evidence>
<dbReference type="GO" id="GO:0005694">
    <property type="term" value="C:chromosome"/>
    <property type="evidence" value="ECO:0007669"/>
    <property type="project" value="UniProtKB-ARBA"/>
</dbReference>
<keyword evidence="9" id="KW-1185">Reference proteome</keyword>
<dbReference type="InterPro" id="IPR047187">
    <property type="entry name" value="SF1_C_Upf1"/>
</dbReference>
<feature type="region of interest" description="Disordered" evidence="5">
    <location>
        <begin position="353"/>
        <end position="375"/>
    </location>
</feature>
<evidence type="ECO:0000313" key="8">
    <source>
        <dbReference type="EMBL" id="GAX75224.1"/>
    </source>
</evidence>
<dbReference type="GO" id="GO:0016787">
    <property type="term" value="F:hydrolase activity"/>
    <property type="evidence" value="ECO:0007669"/>
    <property type="project" value="UniProtKB-KW"/>
</dbReference>
<keyword evidence="3" id="KW-0347">Helicase</keyword>
<feature type="region of interest" description="Disordered" evidence="5">
    <location>
        <begin position="1320"/>
        <end position="1340"/>
    </location>
</feature>
<name>A0A250WWL8_9CHLO</name>
<dbReference type="PANTHER" id="PTHR10887:SF495">
    <property type="entry name" value="HELICASE SENATAXIN ISOFORM X1-RELATED"/>
    <property type="match status" value="1"/>
</dbReference>
<feature type="region of interest" description="Disordered" evidence="5">
    <location>
        <begin position="268"/>
        <end position="323"/>
    </location>
</feature>
<keyword evidence="2" id="KW-0378">Hydrolase</keyword>
<feature type="region of interest" description="Disordered" evidence="5">
    <location>
        <begin position="1718"/>
        <end position="1891"/>
    </location>
</feature>
<evidence type="ECO:0000256" key="4">
    <source>
        <dbReference type="ARBA" id="ARBA00022840"/>
    </source>
</evidence>
<feature type="domain" description="DNA2/NAM7 helicase-like C-terminal" evidence="7">
    <location>
        <begin position="1054"/>
        <end position="1276"/>
    </location>
</feature>
<comment type="caution">
    <text evidence="8">The sequence shown here is derived from an EMBL/GenBank/DDBJ whole genome shotgun (WGS) entry which is preliminary data.</text>
</comment>
<evidence type="ECO:0000256" key="5">
    <source>
        <dbReference type="SAM" id="MobiDB-lite"/>
    </source>
</evidence>
<keyword evidence="1" id="KW-0547">Nucleotide-binding</keyword>
<dbReference type="EMBL" id="BEGY01000011">
    <property type="protein sequence ID" value="GAX75224.1"/>
    <property type="molecule type" value="Genomic_DNA"/>
</dbReference>
<dbReference type="FunFam" id="3.40.50.300:FF:000326">
    <property type="entry name" value="P-loop containing nucleoside triphosphate hydrolase"/>
    <property type="match status" value="1"/>
</dbReference>
<sequence length="1891" mass="202197">MSCLKEDHAKKSHANPFKPTERQSAVLVDGNALKTNSKSKRLGPHVERSHGKRHCGGREFIKADVNSVFSGAPVYIPRNGALLESSDKENSVPAVARLEKSVLGGLTWCSSCKQGGDESRSSTQAQSVESIPLTFKSAQHYVSVFEPLLHEEARAGIQAAWQEGRDHGRSWSVNVNTFISEEHASDGMAGSARGWYSLVLEPEMVIGAGKSSHGTIGHPQALREGSLVVLDKEVDAEEVARWHADTAFMHAKKQHTLGALLLRREGGTAGGSEMMDVGQFSSGEEGSSDHDEDPNMTAADSRMKVAKEAVPAAPSTDDAAAGDTGFMAEGVAEEASEEGELPQHLQAVGNKEEMISQHQPLRSASGALSLQPGNATSSQPAALAAVAAEGKRALQFLSAENRGTNMSKALNTVVGFRGLDATTISDPATSAAPPSAVETMTWRSSRQGRVWIRVSAIVRKAARNSPLTPVQVQIHPACHLHSLLGSNHIGDSTDCNVDPSSNCGSSLDGRLGQLLCGTHSGCSSLLAVQGTECLLPVLALSFSPGGWTLTPVGPLITSQRECETLEKICSGTSVMPMRQAQAAAVDSSSSSCLSEELFEALLHPDLAALPAKGQLARLWPSDMGRPEYGPFFKYLRSSYDMTQLEAIETCASHLAHPTQRTANASPPVLPFTLIQGPPGTGKTHTVLGILNSWHLIQYRRHQDAWRLEAASSLQRAAVRYCERKLGATLRQQQQQGRQGAASKSDFLGSLLTEAAVKASSVSSVMGNTLLELLDLKAPSSAPKPRILVCAPSNAATDELLERVLRDGFKDFGGWGYRPPVVRIGGDSAPLSVDVKKVWTDALVDSYISMSQEQYRQSYLTAESAIVCTEQAMNEILSSVMEVASKEAEAAAAVASSGSTNKGTVAASSGSKRAANTSSAPFPLLTTRCVELSAKLVSLYDQYVRAQLEKGRLEEIAARFIPNSYYNERAVSENLEVSFVENAEIVFSTLSATGRRTLQRLEKGFDMVLIDEACQCNEIASLQPLVYGAAKVVLVGDPQQLPATLLSSKAKEMQMERSLFQRLQQAGFPVKLLTVQYRMHPEIRSFPSSFFYEGRLQDGRSVLETPPAAFYDAEVGLLKPYVVFDVERGREMSHSRSKRNLAEAEMAAALFLELKCEVEVQERKAVEAGKPKPPPVQVGIISPYRAQKELIRDLFSRVFGSESSPPVRIETVDSFQGKQLDVIILSCVRTSAGVSETLSSTDKQAHGGASIGFVADVRRLNVAITRAKSALWVLGHCKALATNPTWSALIADAKDRGCMIEDAVAGELFPRFSEVQAEAAAPLPHNNRLPRPSDDVRSSQQLHSRLTDVMSIDAFHSSGAHGSDITSGSRSIATHLPSSNPPPPPPPPPPLKYTAEKVVALRESTPLPSTSKPVTREFSSSSRQTDPRRQQQQQGAQLGTTVNTASGAAPSHRPNTPEPSSALNGTSTNSTSQIVDQTTALSSQALSLTPTHQQNSASSVASLEGIATTTTAGLLSSHVPPKQSTSTDVVVLPSVAQLGALTVSDQRSAIQQSTCTSTCLQQQPGSSFDAAISGAGMQEELLKELLLIASSQQQQQDNQLLQALTELQHLHNLSLPSILSALLPVSPAEMQQQQRQVQPPTLEGSTVAVVPPQLPQSEAELQQVAFIYKQLQMLQELEQQQQQQGESPYLLPAPVQGVVPALTQGISHEPVVQKDIITRQGPFPAGPSSQWVQTTLTRGNPSQQAWGSGVGQGPVGSHFPPNTRSTTAAGHPPPPTKGAQQDPVGSYFPPNTRSTAAAGQPPPPPKGTSSGHDRGKRSHVLPDLPPHLAQPSDNSHHFPHSARAVKVPPPLATFPVPPTLPPPSLPPHMLHTSNRDGGGPSRPPPVSRPPLR</sequence>
<evidence type="ECO:0000256" key="3">
    <source>
        <dbReference type="ARBA" id="ARBA00022806"/>
    </source>
</evidence>
<dbReference type="Pfam" id="PF13087">
    <property type="entry name" value="AAA_12"/>
    <property type="match status" value="1"/>
</dbReference>
<feature type="compositionally biased region" description="Pro residues" evidence="5">
    <location>
        <begin position="1846"/>
        <end position="1865"/>
    </location>
</feature>
<reference evidence="8 9" key="1">
    <citation type="submission" date="2017-08" db="EMBL/GenBank/DDBJ databases">
        <title>Acidophilic green algal genome provides insights into adaptation to an acidic environment.</title>
        <authorList>
            <person name="Hirooka S."/>
            <person name="Hirose Y."/>
            <person name="Kanesaki Y."/>
            <person name="Higuchi S."/>
            <person name="Fujiwara T."/>
            <person name="Onuma R."/>
            <person name="Era A."/>
            <person name="Ohbayashi R."/>
            <person name="Uzuka A."/>
            <person name="Nozaki H."/>
            <person name="Yoshikawa H."/>
            <person name="Miyagishima S.Y."/>
        </authorList>
    </citation>
    <scope>NUCLEOTIDE SEQUENCE [LARGE SCALE GENOMIC DNA]</scope>
    <source>
        <strain evidence="8 9">NIES-2499</strain>
    </source>
</reference>
<evidence type="ECO:0000256" key="2">
    <source>
        <dbReference type="ARBA" id="ARBA00022801"/>
    </source>
</evidence>
<evidence type="ECO:0000256" key="1">
    <source>
        <dbReference type="ARBA" id="ARBA00022741"/>
    </source>
</evidence>
<dbReference type="InterPro" id="IPR045055">
    <property type="entry name" value="DNA2/NAM7-like"/>
</dbReference>
<organism evidence="8 9">
    <name type="scientific">Chlamydomonas eustigma</name>
    <dbReference type="NCBI Taxonomy" id="1157962"/>
    <lineage>
        <taxon>Eukaryota</taxon>
        <taxon>Viridiplantae</taxon>
        <taxon>Chlorophyta</taxon>
        <taxon>core chlorophytes</taxon>
        <taxon>Chlorophyceae</taxon>
        <taxon>CS clade</taxon>
        <taxon>Chlamydomonadales</taxon>
        <taxon>Chlamydomonadaceae</taxon>
        <taxon>Chlamydomonas</taxon>
    </lineage>
</organism>
<feature type="compositionally biased region" description="Pro residues" evidence="5">
    <location>
        <begin position="1880"/>
        <end position="1891"/>
    </location>
</feature>
<feature type="compositionally biased region" description="Pro residues" evidence="5">
    <location>
        <begin position="1378"/>
        <end position="1390"/>
    </location>
</feature>
<feature type="compositionally biased region" description="Polar residues" evidence="5">
    <location>
        <begin position="1726"/>
        <end position="1745"/>
    </location>
</feature>
<dbReference type="GO" id="GO:0005524">
    <property type="term" value="F:ATP binding"/>
    <property type="evidence" value="ECO:0007669"/>
    <property type="project" value="UniProtKB-KW"/>
</dbReference>
<dbReference type="SUPFAM" id="SSF52540">
    <property type="entry name" value="P-loop containing nucleoside triphosphate hydrolases"/>
    <property type="match status" value="1"/>
</dbReference>
<feature type="compositionally biased region" description="Polar residues" evidence="5">
    <location>
        <begin position="1457"/>
        <end position="1471"/>
    </location>
</feature>
<proteinExistence type="predicted"/>
<evidence type="ECO:0000259" key="7">
    <source>
        <dbReference type="Pfam" id="PF13087"/>
    </source>
</evidence>
<dbReference type="InterPro" id="IPR027417">
    <property type="entry name" value="P-loop_NTPase"/>
</dbReference>
<dbReference type="Proteomes" id="UP000232323">
    <property type="component" value="Unassembled WGS sequence"/>
</dbReference>
<feature type="region of interest" description="Disordered" evidence="5">
    <location>
        <begin position="1"/>
        <end position="23"/>
    </location>
</feature>
<evidence type="ECO:0008006" key="10">
    <source>
        <dbReference type="Google" id="ProtNLM"/>
    </source>
</evidence>
<gene>
    <name evidence="8" type="ORF">CEUSTIGMA_g2668.t1</name>
</gene>
<keyword evidence="4" id="KW-0067">ATP-binding</keyword>
<dbReference type="InterPro" id="IPR041677">
    <property type="entry name" value="DNA2/NAM7_AAA_11"/>
</dbReference>
<dbReference type="Gene3D" id="3.40.50.300">
    <property type="entry name" value="P-loop containing nucleotide triphosphate hydrolases"/>
    <property type="match status" value="2"/>
</dbReference>
<dbReference type="InterPro" id="IPR041679">
    <property type="entry name" value="DNA2/NAM7-like_C"/>
</dbReference>